<feature type="region of interest" description="Disordered" evidence="1">
    <location>
        <begin position="618"/>
        <end position="644"/>
    </location>
</feature>
<dbReference type="STRING" id="946483.Cenrod_2228"/>
<reference evidence="3 4" key="1">
    <citation type="journal article" date="2013" name="Genome Biol.">
        <title>Genomic analysis reveals key aspects of prokaryotic symbiosis in the phototrophic consortium "Chlorochromatium aggregatum".</title>
        <authorList>
            <person name="Liu Z."/>
            <person name="Muller J."/>
            <person name="Li T."/>
            <person name="Alvey R.M."/>
            <person name="Vogl K."/>
            <person name="Frigaard N.U."/>
            <person name="Rockwell N.C."/>
            <person name="Boyd E.S."/>
            <person name="Tomsho L.P."/>
            <person name="Schuster S.C."/>
            <person name="Henke P."/>
            <person name="Rohde M."/>
            <person name="Overmann J."/>
            <person name="Bryant D.A."/>
        </authorList>
    </citation>
    <scope>NUCLEOTIDE SEQUENCE [LARGE SCALE GENOMIC DNA]</scope>
    <source>
        <strain evidence="3">CR</strain>
    </source>
</reference>
<evidence type="ECO:0000313" key="4">
    <source>
        <dbReference type="Proteomes" id="UP000017184"/>
    </source>
</evidence>
<dbReference type="Proteomes" id="UP000017184">
    <property type="component" value="Chromosome"/>
</dbReference>
<sequence length="1036" mass="113434">MRTTDRTIDRTIHRTIDMPGLTALAQAQSSPSLVLCSTARLARSLQDRYAQQMQQGGDTQWPTLQVRTVDGWLGQQQEWADLMGWLQDSALQCPALTAEQELLLWEQVIADDLGEGARHVFDLPALAATAAQANELAHTWNVPVPGSSDSAESQRFARWRGLFQRRCEELGVIDAAWQKTALVSTLLALPPWRDQLPRCIVWAGFDRYTPQHLLLQQRLAEDVSQYELAPQERAGDCRVVSYPDVASECLAAALWAQEELKRQPDARLAIVVPNLAAVRNPLQDALEDVLQPWAVRAGYAEDARLFNFSLGLPLSQYPLVRAALQMLELASQTGLGQRVDYATVSQLVLDPLAWGGDAALLGAIDAALRKSLPKRCTLAAVLAQAQKLADKWKEPRVLQALQPVQALTGLAPFAAERHAPSQWAAHWYTLLGQAGWMRGRACSSHEFQTKEALERELQQLADLDAVLQAGEAGALPVAEALRLLRRRCGKRIFQPKTEGAPPVQVLGVLEASGLRFDAAWILGMVDTVWPPPARPNALLGMADQRKACAPSASADIELEFARKVQAQLLRCAPRVTLSWPQTADGADLMPSPLLGAEGERLPTPAGVAGVHCPLPEDEAGQTGATAMHGAEPGSQLPPQQQGAYTPTRWADPVQDDQAPPVAEGERVQGGTWLLRAQAVCPAWAFYQYRLHTSRLEEPADGLDARQRGTLLHAVLAHFWKAVRSSAQLAELAKQAEKGEDGIVRQVRASIEAALQAHAAAPHNPPLPPRFRALEAKRLERLVLRWVELERARKLPFTVASCEEQRELTIEGLQIRVSADRMDCIHRSHCIDQVDQVDPSGSNDPSDPMHGNDPGQQVFVVIDYKTGTAIDFRNWATQRLTEPQLPLYATWGVQAGGAQGGGVPTTQAGAAGVARVGAARAVLFAKVLARQPGWAGLSEWPDVAPQVKVLDDPKGGRKLFPAEQFPHWDAVLQHWRAALIAVAREVREGVAAVRFEDAKAMEYCDVLPLLRLPERKAQLEQARRIPPVLTHKGLPSA</sequence>
<keyword evidence="4" id="KW-1185">Reference proteome</keyword>
<dbReference type="InterPro" id="IPR027417">
    <property type="entry name" value="P-loop_NTPase"/>
</dbReference>
<dbReference type="OrthoDB" id="9761147at2"/>
<feature type="region of interest" description="Disordered" evidence="1">
    <location>
        <begin position="833"/>
        <end position="854"/>
    </location>
</feature>
<feature type="domain" description="PD-(D/E)XK endonuclease-like" evidence="2">
    <location>
        <begin position="678"/>
        <end position="827"/>
    </location>
</feature>
<gene>
    <name evidence="3" type="ORF">Cenrod_2228</name>
</gene>
<name>U5NAE9_9BURK</name>
<dbReference type="AlphaFoldDB" id="U5NAE9"/>
<evidence type="ECO:0000259" key="2">
    <source>
        <dbReference type="Pfam" id="PF12705"/>
    </source>
</evidence>
<dbReference type="Gene3D" id="3.40.50.300">
    <property type="entry name" value="P-loop containing nucleotide triphosphate hydrolases"/>
    <property type="match status" value="1"/>
</dbReference>
<dbReference type="HOGENOM" id="CLU_014693_0_0_4"/>
<dbReference type="SUPFAM" id="SSF52540">
    <property type="entry name" value="P-loop containing nucleoside triphosphate hydrolases"/>
    <property type="match status" value="1"/>
</dbReference>
<dbReference type="NCBIfam" id="TIGR03623">
    <property type="entry name" value="probable DNA repair protein"/>
    <property type="match status" value="1"/>
</dbReference>
<dbReference type="RefSeq" id="WP_022775642.1">
    <property type="nucleotide sequence ID" value="NC_022576.1"/>
</dbReference>
<dbReference type="InterPro" id="IPR038726">
    <property type="entry name" value="PDDEXK_AddAB-type"/>
</dbReference>
<dbReference type="PATRIC" id="fig|946483.4.peg.2247"/>
<protein>
    <recommendedName>
        <fullName evidence="2">PD-(D/E)XK endonuclease-like domain-containing protein</fullName>
    </recommendedName>
</protein>
<proteinExistence type="predicted"/>
<evidence type="ECO:0000256" key="1">
    <source>
        <dbReference type="SAM" id="MobiDB-lite"/>
    </source>
</evidence>
<dbReference type="EMBL" id="CP004885">
    <property type="protein sequence ID" value="AGX88295.1"/>
    <property type="molecule type" value="Genomic_DNA"/>
</dbReference>
<dbReference type="InterPro" id="IPR019925">
    <property type="entry name" value="DNA_repair_protein_predicted"/>
</dbReference>
<dbReference type="KEGG" id="cbx:Cenrod_2228"/>
<evidence type="ECO:0000313" key="3">
    <source>
        <dbReference type="EMBL" id="AGX88295.1"/>
    </source>
</evidence>
<organism evidence="3 4">
    <name type="scientific">Candidatus Symbiobacter mobilis CR</name>
    <dbReference type="NCBI Taxonomy" id="946483"/>
    <lineage>
        <taxon>Bacteria</taxon>
        <taxon>Pseudomonadati</taxon>
        <taxon>Pseudomonadota</taxon>
        <taxon>Betaproteobacteria</taxon>
        <taxon>Burkholderiales</taxon>
        <taxon>Comamonadaceae</taxon>
    </lineage>
</organism>
<accession>U5NAE9</accession>
<dbReference type="eggNOG" id="COG2887">
    <property type="taxonomic scope" value="Bacteria"/>
</dbReference>
<dbReference type="Pfam" id="PF12705">
    <property type="entry name" value="PDDEXK_1"/>
    <property type="match status" value="1"/>
</dbReference>